<evidence type="ECO:0000313" key="3">
    <source>
        <dbReference type="Proteomes" id="UP000243819"/>
    </source>
</evidence>
<protein>
    <submittedName>
        <fullName evidence="2">Alpha-ribazole kinase</fullName>
    </submittedName>
</protein>
<evidence type="ECO:0000259" key="1">
    <source>
        <dbReference type="Pfam" id="PF00586"/>
    </source>
</evidence>
<keyword evidence="3" id="KW-1185">Reference proteome</keyword>
<sequence length="247" mass="27327">MFEKYRDLTFCWLNSNEAIVISCDSCGGVGAKEKDYIKVSPEVVGYYTTQVALMEILAVKAHPFAIINNLAVEMDSTGKEILKGINKALVAAELKDKVYITGSTEENFPSLQTALGITVLGKVNKENWTLPKSYRGDFIAVIGIPKVGEEVIMDFGQETLLLGRYKNLLKNPYINEILPVGSKGILFELQELAQSNNLSFRLLEKITLDLNKSAGPATCALITFNEKDLYQVSKDISLPFNIIGQFC</sequence>
<keyword evidence="2" id="KW-0808">Transferase</keyword>
<organism evidence="2 3">
    <name type="scientific">Anaerobranca gottschalkii DSM 13577</name>
    <dbReference type="NCBI Taxonomy" id="1120990"/>
    <lineage>
        <taxon>Bacteria</taxon>
        <taxon>Bacillati</taxon>
        <taxon>Bacillota</taxon>
        <taxon>Clostridia</taxon>
        <taxon>Eubacteriales</taxon>
        <taxon>Proteinivoracaceae</taxon>
        <taxon>Anaerobranca</taxon>
    </lineage>
</organism>
<accession>A0A1I0A1F0</accession>
<dbReference type="AlphaFoldDB" id="A0A1I0A1F0"/>
<proteinExistence type="predicted"/>
<dbReference type="OrthoDB" id="9805740at2"/>
<reference evidence="3" key="1">
    <citation type="submission" date="2016-10" db="EMBL/GenBank/DDBJ databases">
        <authorList>
            <person name="Varghese N."/>
            <person name="Submissions S."/>
        </authorList>
    </citation>
    <scope>NUCLEOTIDE SEQUENCE [LARGE SCALE GENOMIC DNA]</scope>
    <source>
        <strain evidence="3">DSM 13577</strain>
    </source>
</reference>
<dbReference type="Gene3D" id="3.30.1330.10">
    <property type="entry name" value="PurM-like, N-terminal domain"/>
    <property type="match status" value="1"/>
</dbReference>
<feature type="domain" description="PurM-like N-terminal" evidence="1">
    <location>
        <begin position="13"/>
        <end position="123"/>
    </location>
</feature>
<dbReference type="InterPro" id="IPR036921">
    <property type="entry name" value="PurM-like_N_sf"/>
</dbReference>
<dbReference type="RefSeq" id="WP_091350200.1">
    <property type="nucleotide sequence ID" value="NZ_FOIF01000016.1"/>
</dbReference>
<keyword evidence="2" id="KW-0418">Kinase</keyword>
<dbReference type="Pfam" id="PF00586">
    <property type="entry name" value="AIRS"/>
    <property type="match status" value="1"/>
</dbReference>
<gene>
    <name evidence="2" type="ORF">SAMN03080614_10164</name>
</gene>
<name>A0A1I0A1F0_9FIRM</name>
<dbReference type="STRING" id="1120990.SAMN03080614_10164"/>
<dbReference type="SUPFAM" id="SSF55326">
    <property type="entry name" value="PurM N-terminal domain-like"/>
    <property type="match status" value="1"/>
</dbReference>
<dbReference type="InterPro" id="IPR016188">
    <property type="entry name" value="PurM-like_N"/>
</dbReference>
<dbReference type="EMBL" id="FOIF01000016">
    <property type="protein sequence ID" value="SES87863.1"/>
    <property type="molecule type" value="Genomic_DNA"/>
</dbReference>
<dbReference type="GO" id="GO:0016301">
    <property type="term" value="F:kinase activity"/>
    <property type="evidence" value="ECO:0007669"/>
    <property type="project" value="UniProtKB-KW"/>
</dbReference>
<evidence type="ECO:0000313" key="2">
    <source>
        <dbReference type="EMBL" id="SES87863.1"/>
    </source>
</evidence>
<dbReference type="Proteomes" id="UP000243819">
    <property type="component" value="Unassembled WGS sequence"/>
</dbReference>